<evidence type="ECO:0000256" key="1">
    <source>
        <dbReference type="SAM" id="MobiDB-lite"/>
    </source>
</evidence>
<dbReference type="Proteomes" id="UP000613974">
    <property type="component" value="Unassembled WGS sequence"/>
</dbReference>
<dbReference type="Pfam" id="PF23826">
    <property type="entry name" value="DUF7196"/>
    <property type="match status" value="1"/>
</dbReference>
<dbReference type="RefSeq" id="WP_189740775.1">
    <property type="nucleotide sequence ID" value="NZ_BMRL01000009.1"/>
</dbReference>
<name>A0ABQ3SGF7_9ACTN</name>
<evidence type="ECO:0000259" key="2">
    <source>
        <dbReference type="Pfam" id="PF23826"/>
    </source>
</evidence>
<gene>
    <name evidence="3" type="ORF">Snoj_11390</name>
</gene>
<sequence>MACNCGRAGRSTLVYRLTLPNGVTRQYPTRQEADAANKRAGGHGSITAVRQ</sequence>
<keyword evidence="4" id="KW-1185">Reference proteome</keyword>
<reference evidence="4" key="1">
    <citation type="submission" date="2023-07" db="EMBL/GenBank/DDBJ databases">
        <title>Whole genome shotgun sequence of Streptomyces nojiriensis NBRC 13794.</title>
        <authorList>
            <person name="Komaki H."/>
            <person name="Tamura T."/>
        </authorList>
    </citation>
    <scope>NUCLEOTIDE SEQUENCE [LARGE SCALE GENOMIC DNA]</scope>
    <source>
        <strain evidence="4">NBRC 13794</strain>
    </source>
</reference>
<accession>A0ABQ3SGF7</accession>
<proteinExistence type="predicted"/>
<comment type="caution">
    <text evidence="3">The sequence shown here is derived from an EMBL/GenBank/DDBJ whole genome shotgun (WGS) entry which is preliminary data.</text>
</comment>
<dbReference type="EMBL" id="BNEC01000003">
    <property type="protein sequence ID" value="GHI67221.1"/>
    <property type="molecule type" value="Genomic_DNA"/>
</dbReference>
<protein>
    <recommendedName>
        <fullName evidence="2">DUF7196 domain-containing protein</fullName>
    </recommendedName>
</protein>
<dbReference type="InterPro" id="IPR055620">
    <property type="entry name" value="DUF7196"/>
</dbReference>
<feature type="domain" description="DUF7196" evidence="2">
    <location>
        <begin position="1"/>
        <end position="50"/>
    </location>
</feature>
<evidence type="ECO:0000313" key="4">
    <source>
        <dbReference type="Proteomes" id="UP000613974"/>
    </source>
</evidence>
<dbReference type="GeneID" id="95593574"/>
<feature type="region of interest" description="Disordered" evidence="1">
    <location>
        <begin position="28"/>
        <end position="51"/>
    </location>
</feature>
<evidence type="ECO:0000313" key="3">
    <source>
        <dbReference type="EMBL" id="GHI67221.1"/>
    </source>
</evidence>
<organism evidence="3 4">
    <name type="scientific">Streptomyces nojiriensis</name>
    <dbReference type="NCBI Taxonomy" id="66374"/>
    <lineage>
        <taxon>Bacteria</taxon>
        <taxon>Bacillati</taxon>
        <taxon>Actinomycetota</taxon>
        <taxon>Actinomycetes</taxon>
        <taxon>Kitasatosporales</taxon>
        <taxon>Streptomycetaceae</taxon>
        <taxon>Streptomyces</taxon>
    </lineage>
</organism>